<dbReference type="AlphaFoldDB" id="A0A839T2K6"/>
<evidence type="ECO:0000256" key="1">
    <source>
        <dbReference type="ARBA" id="ARBA00010641"/>
    </source>
</evidence>
<evidence type="ECO:0000313" key="7">
    <source>
        <dbReference type="EMBL" id="MBB3102195.1"/>
    </source>
</evidence>
<dbReference type="InterPro" id="IPR013324">
    <property type="entry name" value="RNA_pol_sigma_r3/r4-like"/>
</dbReference>
<dbReference type="InterPro" id="IPR013325">
    <property type="entry name" value="RNA_pol_sigma_r2"/>
</dbReference>
<feature type="domain" description="RNA polymerase sigma-70 region 2" evidence="5">
    <location>
        <begin position="10"/>
        <end position="75"/>
    </location>
</feature>
<reference evidence="7 8" key="1">
    <citation type="submission" date="2020-08" db="EMBL/GenBank/DDBJ databases">
        <title>Genomic Encyclopedia of Type Strains, Phase III (KMG-III): the genomes of soil and plant-associated and newly described type strains.</title>
        <authorList>
            <person name="Whitman W."/>
        </authorList>
    </citation>
    <scope>NUCLEOTIDE SEQUENCE [LARGE SCALE GENOMIC DNA]</scope>
    <source>
        <strain evidence="7 8">CECT 4462</strain>
    </source>
</reference>
<dbReference type="SUPFAM" id="SSF88659">
    <property type="entry name" value="Sigma3 and sigma4 domains of RNA polymerase sigma factors"/>
    <property type="match status" value="1"/>
</dbReference>
<dbReference type="InterPro" id="IPR013249">
    <property type="entry name" value="RNA_pol_sigma70_r4_t2"/>
</dbReference>
<protein>
    <submittedName>
        <fullName evidence="7">RNA polymerase sigma-70 factor (ECF subfamily)</fullName>
    </submittedName>
</protein>
<comment type="similarity">
    <text evidence="1">Belongs to the sigma-70 factor family. ECF subfamily.</text>
</comment>
<keyword evidence="4" id="KW-0804">Transcription</keyword>
<dbReference type="InterPro" id="IPR007627">
    <property type="entry name" value="RNA_pol_sigma70_r2"/>
</dbReference>
<dbReference type="NCBIfam" id="NF009180">
    <property type="entry name" value="PRK12528.1"/>
    <property type="match status" value="1"/>
</dbReference>
<dbReference type="Pfam" id="PF04542">
    <property type="entry name" value="Sigma70_r2"/>
    <property type="match status" value="1"/>
</dbReference>
<keyword evidence="3" id="KW-0731">Sigma factor</keyword>
<comment type="caution">
    <text evidence="7">The sequence shown here is derived from an EMBL/GenBank/DDBJ whole genome shotgun (WGS) entry which is preliminary data.</text>
</comment>
<dbReference type="Proteomes" id="UP000549250">
    <property type="component" value="Unassembled WGS sequence"/>
</dbReference>
<dbReference type="NCBIfam" id="TIGR02937">
    <property type="entry name" value="sigma70-ECF"/>
    <property type="match status" value="1"/>
</dbReference>
<organism evidence="7 8">
    <name type="scientific">Azomonas macrocytogenes</name>
    <name type="common">Azotobacter macrocytogenes</name>
    <dbReference type="NCBI Taxonomy" id="69962"/>
    <lineage>
        <taxon>Bacteria</taxon>
        <taxon>Pseudomonadati</taxon>
        <taxon>Pseudomonadota</taxon>
        <taxon>Gammaproteobacteria</taxon>
        <taxon>Pseudomonadales</taxon>
        <taxon>Pseudomonadaceae</taxon>
        <taxon>Azomonas</taxon>
    </lineage>
</organism>
<dbReference type="RefSeq" id="WP_183165198.1">
    <property type="nucleotide sequence ID" value="NZ_JACHXI010000002.1"/>
</dbReference>
<dbReference type="Gene3D" id="1.10.10.10">
    <property type="entry name" value="Winged helix-like DNA-binding domain superfamily/Winged helix DNA-binding domain"/>
    <property type="match status" value="1"/>
</dbReference>
<dbReference type="PANTHER" id="PTHR43133">
    <property type="entry name" value="RNA POLYMERASE ECF-TYPE SIGMA FACTO"/>
    <property type="match status" value="1"/>
</dbReference>
<dbReference type="GO" id="GO:0016987">
    <property type="term" value="F:sigma factor activity"/>
    <property type="evidence" value="ECO:0007669"/>
    <property type="project" value="UniProtKB-KW"/>
</dbReference>
<dbReference type="PANTHER" id="PTHR43133:SF63">
    <property type="entry name" value="RNA POLYMERASE SIGMA FACTOR FECI-RELATED"/>
    <property type="match status" value="1"/>
</dbReference>
<dbReference type="Pfam" id="PF08281">
    <property type="entry name" value="Sigma70_r4_2"/>
    <property type="match status" value="1"/>
</dbReference>
<keyword evidence="8" id="KW-1185">Reference proteome</keyword>
<dbReference type="GO" id="GO:0006352">
    <property type="term" value="P:DNA-templated transcription initiation"/>
    <property type="evidence" value="ECO:0007669"/>
    <property type="project" value="InterPro"/>
</dbReference>
<dbReference type="SUPFAM" id="SSF88946">
    <property type="entry name" value="Sigma2 domain of RNA polymerase sigma factors"/>
    <property type="match status" value="1"/>
</dbReference>
<dbReference type="InterPro" id="IPR036388">
    <property type="entry name" value="WH-like_DNA-bd_sf"/>
</dbReference>
<dbReference type="CDD" id="cd06171">
    <property type="entry name" value="Sigma70_r4"/>
    <property type="match status" value="1"/>
</dbReference>
<accession>A0A839T2K6</accession>
<dbReference type="GO" id="GO:0003677">
    <property type="term" value="F:DNA binding"/>
    <property type="evidence" value="ECO:0007669"/>
    <property type="project" value="InterPro"/>
</dbReference>
<evidence type="ECO:0000256" key="3">
    <source>
        <dbReference type="ARBA" id="ARBA00023082"/>
    </source>
</evidence>
<proteinExistence type="inferred from homology"/>
<gene>
    <name evidence="7" type="ORF">FHR87_000568</name>
</gene>
<sequence>MSDSKHLSDLYREHRPWLHSWLYRRLGCSESAADLVQDTFLRLLAKRSVPELTQPRAYLTTIAHGLFVNLLRRRQLEQAYLEALASLPQAVAPSAEERWQVLQSIQAIDTMLHGLPRKVREAFLLHQLEGLKHRQIAETLGVSQSSVRQYIARALLHCMAVIDPQT</sequence>
<evidence type="ECO:0000313" key="8">
    <source>
        <dbReference type="Proteomes" id="UP000549250"/>
    </source>
</evidence>
<dbReference type="EMBL" id="JACHXI010000002">
    <property type="protein sequence ID" value="MBB3102195.1"/>
    <property type="molecule type" value="Genomic_DNA"/>
</dbReference>
<dbReference type="Gene3D" id="1.10.1740.10">
    <property type="match status" value="1"/>
</dbReference>
<feature type="domain" description="RNA polymerase sigma factor 70 region 4 type 2" evidence="6">
    <location>
        <begin position="106"/>
        <end position="158"/>
    </location>
</feature>
<evidence type="ECO:0000259" key="6">
    <source>
        <dbReference type="Pfam" id="PF08281"/>
    </source>
</evidence>
<dbReference type="InterPro" id="IPR039425">
    <property type="entry name" value="RNA_pol_sigma-70-like"/>
</dbReference>
<dbReference type="InterPro" id="IPR014284">
    <property type="entry name" value="RNA_pol_sigma-70_dom"/>
</dbReference>
<evidence type="ECO:0000256" key="2">
    <source>
        <dbReference type="ARBA" id="ARBA00023015"/>
    </source>
</evidence>
<evidence type="ECO:0000256" key="4">
    <source>
        <dbReference type="ARBA" id="ARBA00023163"/>
    </source>
</evidence>
<name>A0A839T2K6_AZOMA</name>
<evidence type="ECO:0000259" key="5">
    <source>
        <dbReference type="Pfam" id="PF04542"/>
    </source>
</evidence>
<keyword evidence="2" id="KW-0805">Transcription regulation</keyword>